<dbReference type="RefSeq" id="WP_106891843.1">
    <property type="nucleotide sequence ID" value="NZ_CP027860.1"/>
</dbReference>
<dbReference type="PANTHER" id="PTHR37423:SF2">
    <property type="entry name" value="MEMBRANE-BOUND LYTIC MUREIN TRANSGLYCOSYLASE C"/>
    <property type="match status" value="1"/>
</dbReference>
<dbReference type="OrthoDB" id="92254at2"/>
<dbReference type="InterPro" id="IPR023346">
    <property type="entry name" value="Lysozyme-like_dom_sf"/>
</dbReference>
<dbReference type="KEGG" id="xba:C7S18_12250"/>
<evidence type="ECO:0000313" key="4">
    <source>
        <dbReference type="EMBL" id="AVP97923.1"/>
    </source>
</evidence>
<reference evidence="4 5" key="2">
    <citation type="submission" date="2018-03" db="EMBL/GenBank/DDBJ databases">
        <authorList>
            <person name="Keele B.F."/>
        </authorList>
    </citation>
    <scope>NUCLEOTIDE SEQUENCE [LARGE SCALE GENOMIC DNA]</scope>
    <source>
        <strain evidence="4 5">D13</strain>
    </source>
</reference>
<comment type="similarity">
    <text evidence="1">Belongs to the transglycosylase Slt family.</text>
</comment>
<accession>A0A2P1PSV7</accession>
<dbReference type="EMBL" id="CP027860">
    <property type="protein sequence ID" value="AVP97923.1"/>
    <property type="molecule type" value="Genomic_DNA"/>
</dbReference>
<dbReference type="Proteomes" id="UP000241074">
    <property type="component" value="Chromosome"/>
</dbReference>
<evidence type="ECO:0000256" key="2">
    <source>
        <dbReference type="SAM" id="Phobius"/>
    </source>
</evidence>
<keyword evidence="2" id="KW-0812">Transmembrane</keyword>
<protein>
    <recommendedName>
        <fullName evidence="3">Transglycosylase SLT domain-containing protein</fullName>
    </recommendedName>
</protein>
<reference evidence="4 5" key="1">
    <citation type="submission" date="2018-03" db="EMBL/GenBank/DDBJ databases">
        <title>Ahniella affigens gen. nov., sp. nov., a gammaproteobacterium isolated from sandy soil near a stream.</title>
        <authorList>
            <person name="Ko Y."/>
            <person name="Kim J.-H."/>
        </authorList>
    </citation>
    <scope>NUCLEOTIDE SEQUENCE [LARGE SCALE GENOMIC DNA]</scope>
    <source>
        <strain evidence="4 5">D13</strain>
    </source>
</reference>
<feature type="domain" description="Transglycosylase SLT" evidence="3">
    <location>
        <begin position="77"/>
        <end position="178"/>
    </location>
</feature>
<evidence type="ECO:0000256" key="1">
    <source>
        <dbReference type="ARBA" id="ARBA00007734"/>
    </source>
</evidence>
<name>A0A2P1PSV7_9GAMM</name>
<dbReference type="PANTHER" id="PTHR37423">
    <property type="entry name" value="SOLUBLE LYTIC MUREIN TRANSGLYCOSYLASE-RELATED"/>
    <property type="match status" value="1"/>
</dbReference>
<dbReference type="InterPro" id="IPR008258">
    <property type="entry name" value="Transglycosylase_SLT_dom_1"/>
</dbReference>
<evidence type="ECO:0000313" key="5">
    <source>
        <dbReference type="Proteomes" id="UP000241074"/>
    </source>
</evidence>
<keyword evidence="2" id="KW-0472">Membrane</keyword>
<gene>
    <name evidence="4" type="ORF">C7S18_12250</name>
</gene>
<proteinExistence type="inferred from homology"/>
<feature type="transmembrane region" description="Helical" evidence="2">
    <location>
        <begin position="12"/>
        <end position="33"/>
    </location>
</feature>
<keyword evidence="2" id="KW-1133">Transmembrane helix</keyword>
<dbReference type="Pfam" id="PF01464">
    <property type="entry name" value="SLT"/>
    <property type="match status" value="1"/>
</dbReference>
<dbReference type="Gene3D" id="1.10.530.10">
    <property type="match status" value="1"/>
</dbReference>
<sequence>MANWSRNNRITAGILGLIALGWILIVVVLAIGLPAPEAHAASKTPRANKVQIPEHSVQYRLAIERETVAVFGLDASPARIAAQIHQESAWRATAESPYAQGLAQFTPATAKWIATVFPEDCGSADPWDTGWAIRCAVRYDKWLMDRIDAEPGCDEWAMVLSAYNGGLGWLNRDIKAARLAGNDPRRWFGHVELTSGRAAWAMKENRSYPRRILTILEHAYIAAGWDGVPVCAKADAP</sequence>
<dbReference type="AlphaFoldDB" id="A0A2P1PSV7"/>
<organism evidence="4 5">
    <name type="scientific">Ahniella affigens</name>
    <dbReference type="NCBI Taxonomy" id="2021234"/>
    <lineage>
        <taxon>Bacteria</taxon>
        <taxon>Pseudomonadati</taxon>
        <taxon>Pseudomonadota</taxon>
        <taxon>Gammaproteobacteria</taxon>
        <taxon>Lysobacterales</taxon>
        <taxon>Rhodanobacteraceae</taxon>
        <taxon>Ahniella</taxon>
    </lineage>
</organism>
<keyword evidence="5" id="KW-1185">Reference proteome</keyword>
<dbReference type="SUPFAM" id="SSF53955">
    <property type="entry name" value="Lysozyme-like"/>
    <property type="match status" value="1"/>
</dbReference>
<evidence type="ECO:0000259" key="3">
    <source>
        <dbReference type="Pfam" id="PF01464"/>
    </source>
</evidence>